<reference evidence="8" key="1">
    <citation type="submission" date="2025-08" db="UniProtKB">
        <authorList>
            <consortium name="RefSeq"/>
        </authorList>
    </citation>
    <scope>IDENTIFICATION</scope>
    <source>
        <tissue evidence="8">Whole organism</tissue>
    </source>
</reference>
<dbReference type="PANTHER" id="PTHR11785:SF512">
    <property type="entry name" value="SOBREMESA, ISOFORM B"/>
    <property type="match status" value="1"/>
</dbReference>
<keyword evidence="2 6" id="KW-0812">Transmembrane</keyword>
<dbReference type="GO" id="GO:0015179">
    <property type="term" value="F:L-amino acid transmembrane transporter activity"/>
    <property type="evidence" value="ECO:0007669"/>
    <property type="project" value="TreeGrafter"/>
</dbReference>
<dbReference type="Proteomes" id="UP000694843">
    <property type="component" value="Unplaced"/>
</dbReference>
<feature type="transmembrane region" description="Helical" evidence="6">
    <location>
        <begin position="325"/>
        <end position="345"/>
    </location>
</feature>
<feature type="region of interest" description="Disordered" evidence="5">
    <location>
        <begin position="228"/>
        <end position="249"/>
    </location>
</feature>
<keyword evidence="7" id="KW-1185">Reference proteome</keyword>
<dbReference type="RefSeq" id="XP_018013568.1">
    <property type="nucleotide sequence ID" value="XM_018158079.2"/>
</dbReference>
<dbReference type="Pfam" id="PF13520">
    <property type="entry name" value="AA_permease_2"/>
    <property type="match status" value="2"/>
</dbReference>
<dbReference type="GO" id="GO:0016020">
    <property type="term" value="C:membrane"/>
    <property type="evidence" value="ECO:0007669"/>
    <property type="project" value="UniProtKB-SubCell"/>
</dbReference>
<protein>
    <submittedName>
        <fullName evidence="8">B(0,+)-type amino acid transporter 1</fullName>
    </submittedName>
</protein>
<dbReference type="AlphaFoldDB" id="A0A8B7NIU4"/>
<evidence type="ECO:0000256" key="2">
    <source>
        <dbReference type="ARBA" id="ARBA00022692"/>
    </source>
</evidence>
<proteinExistence type="predicted"/>
<comment type="subcellular location">
    <subcellularLocation>
        <location evidence="1">Membrane</location>
        <topology evidence="1">Multi-pass membrane protein</topology>
    </subcellularLocation>
</comment>
<gene>
    <name evidence="8" type="primary">LOC108670607</name>
</gene>
<evidence type="ECO:0000256" key="1">
    <source>
        <dbReference type="ARBA" id="ARBA00004141"/>
    </source>
</evidence>
<dbReference type="GeneID" id="108670607"/>
<evidence type="ECO:0000256" key="4">
    <source>
        <dbReference type="ARBA" id="ARBA00023136"/>
    </source>
</evidence>
<accession>A0A8B7NIU4</accession>
<evidence type="ECO:0000313" key="7">
    <source>
        <dbReference type="Proteomes" id="UP000694843"/>
    </source>
</evidence>
<sequence>MMLRRRKSLDATPMAGIGAPAPRRSNVPLATRGEGGCSAVAVASTCSAVGPAIGPSGAQLVGPADTAHEAPLRSHGAPLEGGPGSVKLERRVGLWSGVALIVGAMIGSGIFVSPQGVLQRTQSVGLSLFVWGLCGVFSMLGALCYAELGTVLPESGAEYAYFLETFAPVKERKEKLLSQQGVQNLAFNSDEKHDDSRPSHGARTRVILTGPSDCLAGYQSTAQTVMHSSPANQETSISKSANKEATPRQSLFKSPAHWCTQDPLPAVYRGAWYRPLPAFLFSWVSVLLLTPSSLAILTLTFAEYLVECFSVGCVDFIAPRTTVKLFAVCCIMLITFVNSYSVTLATKVQNVFTAAKLLAILVIVAGGIYKLAQGNTQYLATGFTGSTNKLGDVATAIYSCLWAYAG</sequence>
<keyword evidence="3 6" id="KW-1133">Transmembrane helix</keyword>
<evidence type="ECO:0000256" key="3">
    <source>
        <dbReference type="ARBA" id="ARBA00022989"/>
    </source>
</evidence>
<dbReference type="PANTHER" id="PTHR11785">
    <property type="entry name" value="AMINO ACID TRANSPORTER"/>
    <property type="match status" value="1"/>
</dbReference>
<feature type="transmembrane region" description="Helical" evidence="6">
    <location>
        <begin position="124"/>
        <end position="146"/>
    </location>
</feature>
<feature type="transmembrane region" description="Helical" evidence="6">
    <location>
        <begin position="351"/>
        <end position="369"/>
    </location>
</feature>
<dbReference type="KEGG" id="hazt:108670607"/>
<dbReference type="OMA" id="NTHRLCK"/>
<name>A0A8B7NIU4_HYAAZ</name>
<dbReference type="InterPro" id="IPR002293">
    <property type="entry name" value="AA/rel_permease1"/>
</dbReference>
<feature type="compositionally biased region" description="Polar residues" evidence="5">
    <location>
        <begin position="228"/>
        <end position="240"/>
    </location>
</feature>
<evidence type="ECO:0000256" key="5">
    <source>
        <dbReference type="SAM" id="MobiDB-lite"/>
    </source>
</evidence>
<evidence type="ECO:0000313" key="8">
    <source>
        <dbReference type="RefSeq" id="XP_018013568.1"/>
    </source>
</evidence>
<dbReference type="Gene3D" id="1.20.1740.10">
    <property type="entry name" value="Amino acid/polyamine transporter I"/>
    <property type="match status" value="2"/>
</dbReference>
<keyword evidence="4 6" id="KW-0472">Membrane</keyword>
<dbReference type="InterPro" id="IPR050598">
    <property type="entry name" value="AminoAcid_Transporter"/>
</dbReference>
<evidence type="ECO:0000256" key="6">
    <source>
        <dbReference type="SAM" id="Phobius"/>
    </source>
</evidence>
<feature type="non-terminal residue" evidence="8">
    <location>
        <position position="406"/>
    </location>
</feature>
<feature type="transmembrane region" description="Helical" evidence="6">
    <location>
        <begin position="92"/>
        <end position="112"/>
    </location>
</feature>
<feature type="region of interest" description="Disordered" evidence="5">
    <location>
        <begin position="1"/>
        <end position="30"/>
    </location>
</feature>
<organism evidence="7 8">
    <name type="scientific">Hyalella azteca</name>
    <name type="common">Amphipod</name>
    <dbReference type="NCBI Taxonomy" id="294128"/>
    <lineage>
        <taxon>Eukaryota</taxon>
        <taxon>Metazoa</taxon>
        <taxon>Ecdysozoa</taxon>
        <taxon>Arthropoda</taxon>
        <taxon>Crustacea</taxon>
        <taxon>Multicrustacea</taxon>
        <taxon>Malacostraca</taxon>
        <taxon>Eumalacostraca</taxon>
        <taxon>Peracarida</taxon>
        <taxon>Amphipoda</taxon>
        <taxon>Senticaudata</taxon>
        <taxon>Talitrida</taxon>
        <taxon>Talitroidea</taxon>
        <taxon>Hyalellidae</taxon>
        <taxon>Hyalella</taxon>
    </lineage>
</organism>
<dbReference type="OrthoDB" id="5982228at2759"/>